<dbReference type="InterPro" id="IPR029058">
    <property type="entry name" value="AB_hydrolase_fold"/>
</dbReference>
<organism evidence="2 3">
    <name type="scientific">Paenibacillus zeisoli</name>
    <dbReference type="NCBI Taxonomy" id="2496267"/>
    <lineage>
        <taxon>Bacteria</taxon>
        <taxon>Bacillati</taxon>
        <taxon>Bacillota</taxon>
        <taxon>Bacilli</taxon>
        <taxon>Bacillales</taxon>
        <taxon>Paenibacillaceae</taxon>
        <taxon>Paenibacillus</taxon>
    </lineage>
</organism>
<comment type="caution">
    <text evidence="2">The sequence shown here is derived from an EMBL/GenBank/DDBJ whole genome shotgun (WGS) entry which is preliminary data.</text>
</comment>
<dbReference type="SUPFAM" id="SSF53474">
    <property type="entry name" value="alpha/beta-Hydrolases"/>
    <property type="match status" value="1"/>
</dbReference>
<name>A0A3S1B8R5_9BACL</name>
<keyword evidence="3" id="KW-1185">Reference proteome</keyword>
<dbReference type="Proteomes" id="UP000272464">
    <property type="component" value="Unassembled WGS sequence"/>
</dbReference>
<dbReference type="PANTHER" id="PTHR46438:SF2">
    <property type="entry name" value="ALPHA_BETA-HYDROLASES SUPERFAMILY PROTEIN"/>
    <property type="match status" value="1"/>
</dbReference>
<feature type="domain" description="AB hydrolase-1" evidence="1">
    <location>
        <begin position="82"/>
        <end position="189"/>
    </location>
</feature>
<evidence type="ECO:0000313" key="3">
    <source>
        <dbReference type="Proteomes" id="UP000272464"/>
    </source>
</evidence>
<dbReference type="EMBL" id="RZNX01000001">
    <property type="protein sequence ID" value="RUT35525.1"/>
    <property type="molecule type" value="Genomic_DNA"/>
</dbReference>
<gene>
    <name evidence="2" type="ORF">EJP77_00415</name>
</gene>
<dbReference type="OrthoDB" id="59888at2"/>
<dbReference type="GO" id="GO:0016787">
    <property type="term" value="F:hydrolase activity"/>
    <property type="evidence" value="ECO:0007669"/>
    <property type="project" value="UniProtKB-KW"/>
</dbReference>
<proteinExistence type="predicted"/>
<dbReference type="RefSeq" id="WP_127197225.1">
    <property type="nucleotide sequence ID" value="NZ_RZNX01000001.1"/>
</dbReference>
<accession>A0A3S1B8R5</accession>
<dbReference type="Gene3D" id="3.40.50.1820">
    <property type="entry name" value="alpha/beta hydrolase"/>
    <property type="match status" value="1"/>
</dbReference>
<dbReference type="Pfam" id="PF00561">
    <property type="entry name" value="Abhydrolase_1"/>
    <property type="match status" value="1"/>
</dbReference>
<dbReference type="InterPro" id="IPR000073">
    <property type="entry name" value="AB_hydrolase_1"/>
</dbReference>
<evidence type="ECO:0000259" key="1">
    <source>
        <dbReference type="Pfam" id="PF00561"/>
    </source>
</evidence>
<dbReference type="AlphaFoldDB" id="A0A3S1B8R5"/>
<sequence>MSNHLSHAEAPSIHRKFARRFRPGRAFLILFSALLLLISSGFGYEWYASRQAESDYPPPGKLVDAGGYKLHINKIGSGSPTILLEAASGETSLSWKDIPKELADTATVVTYDRGGFAWSEKATTPRTGPNIVRELHTALKNEGIQGPYILVGHSLGGMYSRLFAQTYRNEVAGLVLIDAKPEDDDLKTAPILEREHFQKPTPSAFVSKLLKQSGVMRILQDVLLDGLVQKSDRPAFINVIAQPKYFDAVEEEGQSVPMLADMVRGHNLGALPIRVVARGLVPKENAQAGLSKEAGQRIEEIWQEGQREMLKLSTDSRLIVAKKSGHYIIHDEPGLVVKVIKDLVKETPEES</sequence>
<protein>
    <submittedName>
        <fullName evidence="2">Alpha/beta hydrolase</fullName>
    </submittedName>
</protein>
<dbReference type="PANTHER" id="PTHR46438">
    <property type="entry name" value="ALPHA/BETA-HYDROLASES SUPERFAMILY PROTEIN"/>
    <property type="match status" value="1"/>
</dbReference>
<keyword evidence="2" id="KW-0378">Hydrolase</keyword>
<reference evidence="2 3" key="1">
    <citation type="submission" date="2018-12" db="EMBL/GenBank/DDBJ databases">
        <authorList>
            <person name="Sun L."/>
            <person name="Chen Z."/>
        </authorList>
    </citation>
    <scope>NUCLEOTIDE SEQUENCE [LARGE SCALE GENOMIC DNA]</scope>
    <source>
        <strain evidence="2 3">3-5-3</strain>
    </source>
</reference>
<evidence type="ECO:0000313" key="2">
    <source>
        <dbReference type="EMBL" id="RUT35525.1"/>
    </source>
</evidence>